<dbReference type="SUPFAM" id="SSF57756">
    <property type="entry name" value="Retrovirus zinc finger-like domains"/>
    <property type="match status" value="1"/>
</dbReference>
<keyword evidence="1" id="KW-0479">Metal-binding</keyword>
<keyword evidence="3" id="KW-0378">Hydrolase</keyword>
<keyword evidence="3" id="KW-0547">Nucleotide-binding</keyword>
<reference evidence="3 4" key="1">
    <citation type="submission" date="2015-07" db="EMBL/GenBank/DDBJ databases">
        <title>The genome of Habropoda laboriosa.</title>
        <authorList>
            <person name="Pan H."/>
            <person name="Kapheim K."/>
        </authorList>
    </citation>
    <scope>NUCLEOTIDE SEQUENCE [LARGE SCALE GENOMIC DNA]</scope>
    <source>
        <strain evidence="3">0110345459</strain>
    </source>
</reference>
<sequence>GDLLIEVGGEGKVDALATKIRTALEEGRVVRTLVPKVTLELRDIEPTADVEDVLEGLTKAYDCSREELRVKALRPGFAGMMRAVADAPAKIVPDILKNDKVKIGRVSTRVRVLPESKRCYRCQAAGHSSRECRGPDVPLGRNTCRRCGVEGHWARDCKSSPKCPVCTSTGRDANHEMWSRACAPRGVGGLP</sequence>
<protein>
    <submittedName>
        <fullName evidence="3">ATP-dependent RNA helicase glh-4</fullName>
    </submittedName>
</protein>
<dbReference type="InterPro" id="IPR036875">
    <property type="entry name" value="Znf_CCHC_sf"/>
</dbReference>
<dbReference type="GO" id="GO:0003676">
    <property type="term" value="F:nucleic acid binding"/>
    <property type="evidence" value="ECO:0007669"/>
    <property type="project" value="InterPro"/>
</dbReference>
<dbReference type="PANTHER" id="PTHR23002">
    <property type="entry name" value="ZINC FINGER CCHC DOMAIN CONTAINING PROTEIN"/>
    <property type="match status" value="1"/>
</dbReference>
<feature type="domain" description="CCHC-type" evidence="2">
    <location>
        <begin position="118"/>
        <end position="133"/>
    </location>
</feature>
<keyword evidence="3" id="KW-0067">ATP-binding</keyword>
<evidence type="ECO:0000313" key="4">
    <source>
        <dbReference type="Proteomes" id="UP000053825"/>
    </source>
</evidence>
<keyword evidence="1" id="KW-0862">Zinc</keyword>
<dbReference type="Pfam" id="PF00098">
    <property type="entry name" value="zf-CCHC"/>
    <property type="match status" value="2"/>
</dbReference>
<accession>A0A0L7QW19</accession>
<dbReference type="Proteomes" id="UP000053825">
    <property type="component" value="Unassembled WGS sequence"/>
</dbReference>
<name>A0A0L7QW19_9HYME</name>
<dbReference type="Gene3D" id="4.10.60.10">
    <property type="entry name" value="Zinc finger, CCHC-type"/>
    <property type="match status" value="1"/>
</dbReference>
<dbReference type="InterPro" id="IPR001878">
    <property type="entry name" value="Znf_CCHC"/>
</dbReference>
<dbReference type="GO" id="GO:0008270">
    <property type="term" value="F:zinc ion binding"/>
    <property type="evidence" value="ECO:0007669"/>
    <property type="project" value="UniProtKB-KW"/>
</dbReference>
<feature type="domain" description="CCHC-type" evidence="2">
    <location>
        <begin position="144"/>
        <end position="159"/>
    </location>
</feature>
<dbReference type="STRING" id="597456.A0A0L7QW19"/>
<dbReference type="InterPro" id="IPR051714">
    <property type="entry name" value="Znf_CCHC_NABP"/>
</dbReference>
<dbReference type="AlphaFoldDB" id="A0A0L7QW19"/>
<feature type="non-terminal residue" evidence="3">
    <location>
        <position position="1"/>
    </location>
</feature>
<evidence type="ECO:0000259" key="2">
    <source>
        <dbReference type="PROSITE" id="PS50158"/>
    </source>
</evidence>
<dbReference type="EMBL" id="KQ414718">
    <property type="protein sequence ID" value="KOC62790.1"/>
    <property type="molecule type" value="Genomic_DNA"/>
</dbReference>
<dbReference type="PROSITE" id="PS50158">
    <property type="entry name" value="ZF_CCHC"/>
    <property type="match status" value="2"/>
</dbReference>
<organism evidence="3 4">
    <name type="scientific">Habropoda laboriosa</name>
    <dbReference type="NCBI Taxonomy" id="597456"/>
    <lineage>
        <taxon>Eukaryota</taxon>
        <taxon>Metazoa</taxon>
        <taxon>Ecdysozoa</taxon>
        <taxon>Arthropoda</taxon>
        <taxon>Hexapoda</taxon>
        <taxon>Insecta</taxon>
        <taxon>Pterygota</taxon>
        <taxon>Neoptera</taxon>
        <taxon>Endopterygota</taxon>
        <taxon>Hymenoptera</taxon>
        <taxon>Apocrita</taxon>
        <taxon>Aculeata</taxon>
        <taxon>Apoidea</taxon>
        <taxon>Anthophila</taxon>
        <taxon>Apidae</taxon>
        <taxon>Habropoda</taxon>
    </lineage>
</organism>
<dbReference type="GO" id="GO:0004386">
    <property type="term" value="F:helicase activity"/>
    <property type="evidence" value="ECO:0007669"/>
    <property type="project" value="UniProtKB-KW"/>
</dbReference>
<proteinExistence type="predicted"/>
<evidence type="ECO:0000313" key="3">
    <source>
        <dbReference type="EMBL" id="KOC62790.1"/>
    </source>
</evidence>
<dbReference type="SMART" id="SM00343">
    <property type="entry name" value="ZnF_C2HC"/>
    <property type="match status" value="2"/>
</dbReference>
<keyword evidence="1" id="KW-0863">Zinc-finger</keyword>
<keyword evidence="3" id="KW-0347">Helicase</keyword>
<keyword evidence="4" id="KW-1185">Reference proteome</keyword>
<evidence type="ECO:0000256" key="1">
    <source>
        <dbReference type="PROSITE-ProRule" id="PRU00047"/>
    </source>
</evidence>
<gene>
    <name evidence="3" type="ORF">WH47_05035</name>
</gene>